<accession>J3JU65</accession>
<evidence type="ECO:0000313" key="2">
    <source>
        <dbReference type="EMBL" id="AEE61740.1"/>
    </source>
</evidence>
<keyword evidence="1" id="KW-0472">Membrane</keyword>
<dbReference type="EMBL" id="BT126778">
    <property type="protein sequence ID" value="AEE61740.1"/>
    <property type="molecule type" value="mRNA"/>
</dbReference>
<keyword evidence="1" id="KW-1133">Transmembrane helix</keyword>
<keyword evidence="1" id="KW-0812">Transmembrane</keyword>
<name>J3JU65_DENPD</name>
<dbReference type="AlphaFoldDB" id="J3JU65"/>
<feature type="transmembrane region" description="Helical" evidence="1">
    <location>
        <begin position="18"/>
        <end position="36"/>
    </location>
</feature>
<organism evidence="2">
    <name type="scientific">Dendroctonus ponderosae</name>
    <name type="common">Mountain pine beetle</name>
    <dbReference type="NCBI Taxonomy" id="77166"/>
    <lineage>
        <taxon>Eukaryota</taxon>
        <taxon>Metazoa</taxon>
        <taxon>Ecdysozoa</taxon>
        <taxon>Arthropoda</taxon>
        <taxon>Hexapoda</taxon>
        <taxon>Insecta</taxon>
        <taxon>Pterygota</taxon>
        <taxon>Neoptera</taxon>
        <taxon>Endopterygota</taxon>
        <taxon>Coleoptera</taxon>
        <taxon>Polyphaga</taxon>
        <taxon>Cucujiformia</taxon>
        <taxon>Curculionidae</taxon>
        <taxon>Scolytinae</taxon>
        <taxon>Dendroctonus</taxon>
    </lineage>
</organism>
<sequence>MIFLICLCYSSLNPKKAWRSYCISIFYCYPIFFTLYTKKNLFKKKFLSFK</sequence>
<reference evidence="2" key="1">
    <citation type="journal article" date="2012" name="Insect Biochem. Mol. Biol.">
        <title>Transcriptome and full-length cDNA resources for the mountain pine beetle, Dendroctonus ponderosae Hopkins, a major insect pest of pine forests.</title>
        <authorList>
            <person name="Keeling C.I."/>
            <person name="Henderson H."/>
            <person name="Li M."/>
            <person name="Yuen M."/>
            <person name="Clark E.L."/>
            <person name="Fraser J.D."/>
            <person name="Huber D.P."/>
            <person name="Liao N.Y."/>
            <person name="Roderick Docking T."/>
            <person name="Birol I."/>
            <person name="Chan S.K."/>
            <person name="Taylor G.A."/>
            <person name="Palmquist D."/>
            <person name="Jones S.J."/>
            <person name="Bohlmann J."/>
        </authorList>
    </citation>
    <scope>NUCLEOTIDE SEQUENCE</scope>
    <source>
        <tissue evidence="2">Antennae</tissue>
    </source>
</reference>
<protein>
    <submittedName>
        <fullName evidence="2">Uncharacterized protein</fullName>
    </submittedName>
</protein>
<evidence type="ECO:0000256" key="1">
    <source>
        <dbReference type="SAM" id="Phobius"/>
    </source>
</evidence>
<proteinExistence type="evidence at transcript level"/>